<dbReference type="RefSeq" id="WP_200380119.1">
    <property type="nucleotide sequence ID" value="NZ_NRRU01000136.1"/>
</dbReference>
<evidence type="ECO:0000256" key="5">
    <source>
        <dbReference type="ARBA" id="ARBA00022496"/>
    </source>
</evidence>
<organism evidence="19 20">
    <name type="scientific">Rubrivivax gelatinosus</name>
    <name type="common">Rhodocyclus gelatinosus</name>
    <name type="synonym">Rhodopseudomonas gelatinosa</name>
    <dbReference type="NCBI Taxonomy" id="28068"/>
    <lineage>
        <taxon>Bacteria</taxon>
        <taxon>Pseudomonadati</taxon>
        <taxon>Pseudomonadota</taxon>
        <taxon>Betaproteobacteria</taxon>
        <taxon>Burkholderiales</taxon>
        <taxon>Sphaerotilaceae</taxon>
        <taxon>Rubrivivax</taxon>
    </lineage>
</organism>
<evidence type="ECO:0000256" key="11">
    <source>
        <dbReference type="ARBA" id="ARBA00023136"/>
    </source>
</evidence>
<dbReference type="Gene3D" id="2.170.130.10">
    <property type="entry name" value="TonB-dependent receptor, plug domain"/>
    <property type="match status" value="1"/>
</dbReference>
<keyword evidence="6 14" id="KW-0812">Transmembrane</keyword>
<dbReference type="EMBL" id="NRRU01000136">
    <property type="protein sequence ID" value="MBK1715602.1"/>
    <property type="molecule type" value="Genomic_DNA"/>
</dbReference>
<evidence type="ECO:0000259" key="17">
    <source>
        <dbReference type="Pfam" id="PF00593"/>
    </source>
</evidence>
<comment type="similarity">
    <text evidence="2 14 16">Belongs to the TonB-dependent receptor family.</text>
</comment>
<keyword evidence="3 14" id="KW-0813">Transport</keyword>
<dbReference type="Gene3D" id="2.40.170.20">
    <property type="entry name" value="TonB-dependent receptor, beta-barrel domain"/>
    <property type="match status" value="1"/>
</dbReference>
<keyword evidence="9" id="KW-0406">Ion transport</keyword>
<dbReference type="InterPro" id="IPR039426">
    <property type="entry name" value="TonB-dep_rcpt-like"/>
</dbReference>
<evidence type="ECO:0000256" key="8">
    <source>
        <dbReference type="ARBA" id="ARBA00023004"/>
    </source>
</evidence>
<keyword evidence="12 19" id="KW-0675">Receptor</keyword>
<dbReference type="PROSITE" id="PS52016">
    <property type="entry name" value="TONB_DEPENDENT_REC_3"/>
    <property type="match status" value="1"/>
</dbReference>
<evidence type="ECO:0000256" key="16">
    <source>
        <dbReference type="RuleBase" id="RU003357"/>
    </source>
</evidence>
<evidence type="ECO:0000313" key="20">
    <source>
        <dbReference type="Proteomes" id="UP001041814"/>
    </source>
</evidence>
<feature type="domain" description="TonB-dependent receptor-like beta-barrel" evidence="17">
    <location>
        <begin position="274"/>
        <end position="729"/>
    </location>
</feature>
<evidence type="ECO:0000256" key="13">
    <source>
        <dbReference type="ARBA" id="ARBA00023237"/>
    </source>
</evidence>
<dbReference type="NCBIfam" id="TIGR01783">
    <property type="entry name" value="TonB-siderophor"/>
    <property type="match status" value="1"/>
</dbReference>
<comment type="caution">
    <text evidence="19">The sequence shown here is derived from an EMBL/GenBank/DDBJ whole genome shotgun (WGS) entry which is preliminary data.</text>
</comment>
<reference evidence="19" key="2">
    <citation type="journal article" date="2020" name="Microorganisms">
        <title>Osmotic Adaptation and Compatible Solute Biosynthesis of Phototrophic Bacteria as Revealed from Genome Analyses.</title>
        <authorList>
            <person name="Imhoff J.F."/>
            <person name="Rahn T."/>
            <person name="Kunzel S."/>
            <person name="Keller A."/>
            <person name="Neulinger S.C."/>
        </authorList>
    </citation>
    <scope>NUCLEOTIDE SEQUENCE</scope>
    <source>
        <strain evidence="19">IM 151</strain>
    </source>
</reference>
<keyword evidence="10 16" id="KW-0798">TonB box</keyword>
<dbReference type="InterPro" id="IPR010917">
    <property type="entry name" value="TonB_rcpt_CS"/>
</dbReference>
<dbReference type="InterPro" id="IPR000531">
    <property type="entry name" value="Beta-barrel_TonB"/>
</dbReference>
<evidence type="ECO:0000313" key="19">
    <source>
        <dbReference type="EMBL" id="MBK1715602.1"/>
    </source>
</evidence>
<evidence type="ECO:0000256" key="10">
    <source>
        <dbReference type="ARBA" id="ARBA00023077"/>
    </source>
</evidence>
<dbReference type="Proteomes" id="UP001041814">
    <property type="component" value="Unassembled WGS sequence"/>
</dbReference>
<sequence>MVSRRHPRSTARRERAPSGLAAVFVPTPLVRALMLSSLLLGAAGARAQAVETDSSGTAAAPAEAGSLPALVVRTAREAGPSTEASGSFASGSATLFKGTQELRDIPQPVTVLTREYLDQRGLVDLQDVLRNTPGVTVDYTDSERVTFFSRGYQIDALQIDGLTLSQSGAYFIQPDAAILDRVEVLRGASGTLRGSGNPSATVNLVRKRPTRDFQGSARVTLGSWDRTRVEADVSGALVESGAIRGRVVAVSDDKEFFQKARHEDKKVVYGVFEADLGTRTTATLSLQYTQLEATGAWGNLPSDLDGSSLDLPRSTYLGAAWNQWNRVNQQTQFGIEHRLDGDWTLRLDAAHTRLRMTGDEGFKQSYFTRASNADPYLFNVTTSVYSGDQSDQDVVSLSADGPFELFGRRHELVLGAEVQRVDAIGTEGYYNLSPITGVDIRDWNPYTSYAEPSGTAGGTYYKGADTVTAQKGVYARTRLSVTDPLNLLLGARISWWDYDVRGSSAADYKAEREITPFVGATYDITRELGAYASYTEIYTPQNVSDADGDLLQPIRGEDYELGLKGSLLDKRLNAQLSLFRISNKGKAMDDTSGPNPCPGATSGYCKMAGGLSRSKGWEVELAGELAPGWMLQASYTQTRTRYVADSSASNVGQPLRSIDPRHLVNVFSSYRLGGVLQGLTLGGGLQARSDSYVSSGALTARQGGYAVYNAMLSYAINPGWTAQLNVNNVFDKVYYAKFAPTGISNYYGDPRNVNLSLRANF</sequence>
<dbReference type="Pfam" id="PF07715">
    <property type="entry name" value="Plug"/>
    <property type="match status" value="1"/>
</dbReference>
<dbReference type="PANTHER" id="PTHR32552">
    <property type="entry name" value="FERRICHROME IRON RECEPTOR-RELATED"/>
    <property type="match status" value="1"/>
</dbReference>
<dbReference type="InterPro" id="IPR036942">
    <property type="entry name" value="Beta-barrel_TonB_sf"/>
</dbReference>
<name>A0ABS1DZR6_RUBGE</name>
<feature type="domain" description="TonB-dependent receptor plug" evidence="18">
    <location>
        <begin position="102"/>
        <end position="200"/>
    </location>
</feature>
<keyword evidence="20" id="KW-1185">Reference proteome</keyword>
<dbReference type="PROSITE" id="PS01156">
    <property type="entry name" value="TONB_DEPENDENT_REC_2"/>
    <property type="match status" value="1"/>
</dbReference>
<keyword evidence="7" id="KW-0732">Signal</keyword>
<evidence type="ECO:0000256" key="9">
    <source>
        <dbReference type="ARBA" id="ARBA00023065"/>
    </source>
</evidence>
<evidence type="ECO:0000256" key="14">
    <source>
        <dbReference type="PROSITE-ProRule" id="PRU01360"/>
    </source>
</evidence>
<evidence type="ECO:0000256" key="15">
    <source>
        <dbReference type="PROSITE-ProRule" id="PRU10144"/>
    </source>
</evidence>
<dbReference type="CDD" id="cd01347">
    <property type="entry name" value="ligand_gated_channel"/>
    <property type="match status" value="1"/>
</dbReference>
<keyword evidence="8" id="KW-0408">Iron</keyword>
<evidence type="ECO:0000256" key="1">
    <source>
        <dbReference type="ARBA" id="ARBA00004571"/>
    </source>
</evidence>
<evidence type="ECO:0000259" key="18">
    <source>
        <dbReference type="Pfam" id="PF07715"/>
    </source>
</evidence>
<keyword evidence="4 14" id="KW-1134">Transmembrane beta strand</keyword>
<reference evidence="19" key="1">
    <citation type="submission" date="2017-08" db="EMBL/GenBank/DDBJ databases">
        <authorList>
            <person name="Imhoff J.F."/>
            <person name="Rahn T."/>
            <person name="Kuenzel S."/>
            <person name="Neulinger S.C."/>
        </authorList>
    </citation>
    <scope>NUCLEOTIDE SEQUENCE</scope>
    <source>
        <strain evidence="19">IM 151</strain>
    </source>
</reference>
<dbReference type="InterPro" id="IPR012910">
    <property type="entry name" value="Plug_dom"/>
</dbReference>
<evidence type="ECO:0000256" key="2">
    <source>
        <dbReference type="ARBA" id="ARBA00009810"/>
    </source>
</evidence>
<evidence type="ECO:0000256" key="6">
    <source>
        <dbReference type="ARBA" id="ARBA00022692"/>
    </source>
</evidence>
<dbReference type="InterPro" id="IPR037066">
    <property type="entry name" value="Plug_dom_sf"/>
</dbReference>
<evidence type="ECO:0000256" key="4">
    <source>
        <dbReference type="ARBA" id="ARBA00022452"/>
    </source>
</evidence>
<dbReference type="PANTHER" id="PTHR32552:SF74">
    <property type="entry name" value="HYDROXAMATE SIDEROPHORE RECEPTOR FHUE"/>
    <property type="match status" value="1"/>
</dbReference>
<keyword evidence="13 14" id="KW-0998">Cell outer membrane</keyword>
<accession>A0ABS1DZR6</accession>
<keyword evidence="11 14" id="KW-0472">Membrane</keyword>
<keyword evidence="5" id="KW-0410">Iron transport</keyword>
<comment type="subcellular location">
    <subcellularLocation>
        <location evidence="1 14">Cell outer membrane</location>
        <topology evidence="1 14">Multi-pass membrane protein</topology>
    </subcellularLocation>
</comment>
<evidence type="ECO:0000256" key="12">
    <source>
        <dbReference type="ARBA" id="ARBA00023170"/>
    </source>
</evidence>
<protein>
    <submittedName>
        <fullName evidence="19">TonB-dependent siderophore receptor</fullName>
    </submittedName>
</protein>
<dbReference type="InterPro" id="IPR010105">
    <property type="entry name" value="TonB_sidphr_rcpt"/>
</dbReference>
<feature type="short sequence motif" description="TonB C-terminal box" evidence="15">
    <location>
        <begin position="744"/>
        <end position="761"/>
    </location>
</feature>
<gene>
    <name evidence="19" type="ORF">CKO43_22900</name>
</gene>
<dbReference type="Pfam" id="PF00593">
    <property type="entry name" value="TonB_dep_Rec_b-barrel"/>
    <property type="match status" value="1"/>
</dbReference>
<evidence type="ECO:0000256" key="7">
    <source>
        <dbReference type="ARBA" id="ARBA00022729"/>
    </source>
</evidence>
<dbReference type="SUPFAM" id="SSF56935">
    <property type="entry name" value="Porins"/>
    <property type="match status" value="1"/>
</dbReference>
<proteinExistence type="inferred from homology"/>
<evidence type="ECO:0000256" key="3">
    <source>
        <dbReference type="ARBA" id="ARBA00022448"/>
    </source>
</evidence>